<dbReference type="InterPro" id="IPR001387">
    <property type="entry name" value="Cro/C1-type_HTH"/>
</dbReference>
<dbReference type="GO" id="GO:0003677">
    <property type="term" value="F:DNA binding"/>
    <property type="evidence" value="ECO:0007669"/>
    <property type="project" value="InterPro"/>
</dbReference>
<dbReference type="CDD" id="cd00093">
    <property type="entry name" value="HTH_XRE"/>
    <property type="match status" value="1"/>
</dbReference>
<dbReference type="PANTHER" id="PTHR35010:SF4">
    <property type="entry name" value="BLL5781 PROTEIN"/>
    <property type="match status" value="1"/>
</dbReference>
<feature type="region of interest" description="Disordered" evidence="1">
    <location>
        <begin position="1"/>
        <end position="64"/>
    </location>
</feature>
<dbReference type="PROSITE" id="PS50943">
    <property type="entry name" value="HTH_CROC1"/>
    <property type="match status" value="1"/>
</dbReference>
<dbReference type="AlphaFoldDB" id="A0A2P8PT82"/>
<dbReference type="OrthoDB" id="2959414at2"/>
<dbReference type="InterPro" id="IPR010982">
    <property type="entry name" value="Lambda_DNA-bd_dom_sf"/>
</dbReference>
<reference evidence="3 4" key="1">
    <citation type="submission" date="2018-03" db="EMBL/GenBank/DDBJ databases">
        <title>Streptomyces dioscori sp. nov., a novel endophytic actinobacterium isolated from bulbil of Dioscorea bulbifera L.</title>
        <authorList>
            <person name="Zhikuan W."/>
        </authorList>
    </citation>
    <scope>NUCLEOTIDE SEQUENCE [LARGE SCALE GENOMIC DNA]</scope>
    <source>
        <strain evidence="3 4">A217</strain>
    </source>
</reference>
<evidence type="ECO:0000313" key="3">
    <source>
        <dbReference type="EMBL" id="PSM37210.1"/>
    </source>
</evidence>
<evidence type="ECO:0000256" key="1">
    <source>
        <dbReference type="SAM" id="MobiDB-lite"/>
    </source>
</evidence>
<gene>
    <name evidence="3" type="ORF">C6Y14_43310</name>
</gene>
<keyword evidence="4" id="KW-1185">Reference proteome</keyword>
<feature type="compositionally biased region" description="Basic and acidic residues" evidence="1">
    <location>
        <begin position="50"/>
        <end position="59"/>
    </location>
</feature>
<dbReference type="EMBL" id="PYBJ01000045">
    <property type="protein sequence ID" value="PSM37210.1"/>
    <property type="molecule type" value="Genomic_DNA"/>
</dbReference>
<comment type="caution">
    <text evidence="3">The sequence shown here is derived from an EMBL/GenBank/DDBJ whole genome shotgun (WGS) entry which is preliminary data.</text>
</comment>
<dbReference type="Proteomes" id="UP000240429">
    <property type="component" value="Unassembled WGS sequence"/>
</dbReference>
<feature type="domain" description="HTH cro/C1-type" evidence="2">
    <location>
        <begin position="59"/>
        <end position="113"/>
    </location>
</feature>
<proteinExistence type="predicted"/>
<protein>
    <submittedName>
        <fullName evidence="3">Transcriptional regulator</fullName>
    </submittedName>
</protein>
<dbReference type="SMART" id="SM00530">
    <property type="entry name" value="HTH_XRE"/>
    <property type="match status" value="1"/>
</dbReference>
<evidence type="ECO:0000259" key="2">
    <source>
        <dbReference type="PROSITE" id="PS50943"/>
    </source>
</evidence>
<organism evidence="3 4">
    <name type="scientific">Streptomyces dioscori</name>
    <dbReference type="NCBI Taxonomy" id="2109333"/>
    <lineage>
        <taxon>Bacteria</taxon>
        <taxon>Bacillati</taxon>
        <taxon>Actinomycetota</taxon>
        <taxon>Actinomycetes</taxon>
        <taxon>Kitasatosporales</taxon>
        <taxon>Streptomycetaceae</taxon>
        <taxon>Streptomyces</taxon>
        <taxon>Streptomyces aurantiacus group</taxon>
    </lineage>
</organism>
<dbReference type="Pfam" id="PF17765">
    <property type="entry name" value="MLTR_LBD"/>
    <property type="match status" value="1"/>
</dbReference>
<name>A0A2P8PT82_9ACTN</name>
<dbReference type="Pfam" id="PF13560">
    <property type="entry name" value="HTH_31"/>
    <property type="match status" value="1"/>
</dbReference>
<dbReference type="PANTHER" id="PTHR35010">
    <property type="entry name" value="BLL4672 PROTEIN-RELATED"/>
    <property type="match status" value="1"/>
</dbReference>
<evidence type="ECO:0000313" key="4">
    <source>
        <dbReference type="Proteomes" id="UP000240429"/>
    </source>
</evidence>
<accession>A0A2P8PT82</accession>
<dbReference type="Gene3D" id="3.30.450.180">
    <property type="match status" value="1"/>
</dbReference>
<sequence length="323" mass="35450">MISQASAISPSSIRQTSTTAISGPASGSCRRECITTRSPPPAGGGPRPAYRRDAGVPRVRERRHRRRLSQLDLAIAADVSARHVSLVETGKSNPSADMVLRLADQLDVPLRDRNQLLLAAGFAPRYTERPLDDAALSAARDAVDRVLRAREPYPALAFDRRWNILMTNRAVEPFFADVDPDLLQPPVNLVRLGLDPSGFAPLVVNLADVRAVFRSRITRQLAMAPDAELTALYEELLEPHSENASGRSVQSDVVIPMILRLHGRQVRLFSTITTFGTPIYITLDEVAIESYYPADAESAAYFEEPDGIASSPGMRQHRTTAHP</sequence>
<dbReference type="InterPro" id="IPR041413">
    <property type="entry name" value="MLTR_LBD"/>
</dbReference>
<dbReference type="Gene3D" id="1.10.260.40">
    <property type="entry name" value="lambda repressor-like DNA-binding domains"/>
    <property type="match status" value="1"/>
</dbReference>
<feature type="compositionally biased region" description="Low complexity" evidence="1">
    <location>
        <begin position="1"/>
        <end position="13"/>
    </location>
</feature>
<dbReference type="SUPFAM" id="SSF47413">
    <property type="entry name" value="lambda repressor-like DNA-binding domains"/>
    <property type="match status" value="1"/>
</dbReference>